<dbReference type="Pfam" id="PF13539">
    <property type="entry name" value="Peptidase_M15_4"/>
    <property type="match status" value="1"/>
</dbReference>
<evidence type="ECO:0000259" key="1">
    <source>
        <dbReference type="Pfam" id="PF13539"/>
    </source>
</evidence>
<dbReference type="SUPFAM" id="SSF55166">
    <property type="entry name" value="Hedgehog/DD-peptidase"/>
    <property type="match status" value="1"/>
</dbReference>
<dbReference type="InterPro" id="IPR009045">
    <property type="entry name" value="Zn_M74/Hedgehog-like"/>
</dbReference>
<protein>
    <submittedName>
        <fullName evidence="2">Gp26</fullName>
    </submittedName>
</protein>
<dbReference type="CDD" id="cd14845">
    <property type="entry name" value="L-Ala-D-Glu_peptidase_like"/>
    <property type="match status" value="1"/>
</dbReference>
<accession>G0YPX5</accession>
<dbReference type="GeneID" id="14010457"/>
<evidence type="ECO:0000313" key="2">
    <source>
        <dbReference type="EMBL" id="AEJ81402.1"/>
    </source>
</evidence>
<organism evidence="2 3">
    <name type="scientific">Erwinia phage vB_EamM-Y2</name>
    <dbReference type="NCBI Taxonomy" id="1051676"/>
    <lineage>
        <taxon>Viruses</taxon>
        <taxon>Duplodnaviria</taxon>
        <taxon>Heunggongvirae</taxon>
        <taxon>Uroviricota</taxon>
        <taxon>Caudoviricetes</taxon>
        <taxon>Chaseviridae</taxon>
        <taxon>Cleopatravirinae</taxon>
        <taxon>Loessnervirus</taxon>
        <taxon>Loessnervirus Y2</taxon>
    </lineage>
</organism>
<sequence>MSNVKLGAASQARLNSVRMDLRRVCLKAFETLTFDVTVIEGVRDQKRQAQLFAEGKTKVMTSRHMSGNAVDMAPYPVDWNDTERFVILAHHMFAAAKELGITIRWGGNWSRIDENQKPPSSFVDMPHFELPA</sequence>
<proteinExistence type="predicted"/>
<dbReference type="GO" id="GO:0008233">
    <property type="term" value="F:peptidase activity"/>
    <property type="evidence" value="ECO:0007669"/>
    <property type="project" value="InterPro"/>
</dbReference>
<feature type="domain" description="Peptidase M15C" evidence="1">
    <location>
        <begin position="58"/>
        <end position="114"/>
    </location>
</feature>
<dbReference type="KEGG" id="vg:14010457"/>
<dbReference type="EMBL" id="HQ728264">
    <property type="protein sequence ID" value="AEJ81402.1"/>
    <property type="molecule type" value="Genomic_DNA"/>
</dbReference>
<dbReference type="InterPro" id="IPR039561">
    <property type="entry name" value="Peptidase_M15C"/>
</dbReference>
<dbReference type="Proteomes" id="UP000008892">
    <property type="component" value="Segment"/>
</dbReference>
<dbReference type="RefSeq" id="YP_007004676.1">
    <property type="nucleotide sequence ID" value="NC_019504.1"/>
</dbReference>
<keyword evidence="3" id="KW-1185">Reference proteome</keyword>
<dbReference type="Gene3D" id="3.30.1380.10">
    <property type="match status" value="1"/>
</dbReference>
<evidence type="ECO:0000313" key="3">
    <source>
        <dbReference type="Proteomes" id="UP000008892"/>
    </source>
</evidence>
<reference evidence="2 3" key="1">
    <citation type="journal article" date="2011" name="Appl. Environ. Microbiol.">
        <title>Novel Virulent and Broad-Host-Range Erwinia amylovora Bacteriophages Reveal a High Degree of Mosaicism and a Relationship to Enterobacteriaceae Phages.</title>
        <authorList>
            <person name="Born Y."/>
            <person name="Fieseler L."/>
            <person name="Marazzi J."/>
            <person name="Lurz R."/>
            <person name="Duffy B."/>
            <person name="Loessner M.J."/>
        </authorList>
    </citation>
    <scope>NUCLEOTIDE SEQUENCE [LARGE SCALE GENOMIC DNA]</scope>
</reference>
<name>G0YPX5_9CAUD</name>
<dbReference type="OrthoDB" id="12686at10239"/>